<dbReference type="PROSITE" id="PS50043">
    <property type="entry name" value="HTH_LUXR_2"/>
    <property type="match status" value="1"/>
</dbReference>
<evidence type="ECO:0000313" key="6">
    <source>
        <dbReference type="Proteomes" id="UP000540506"/>
    </source>
</evidence>
<keyword evidence="3" id="KW-0804">Transcription</keyword>
<dbReference type="Pfam" id="PF00196">
    <property type="entry name" value="GerE"/>
    <property type="match status" value="1"/>
</dbReference>
<evidence type="ECO:0000313" key="5">
    <source>
        <dbReference type="EMBL" id="MBB4927253.1"/>
    </source>
</evidence>
<dbReference type="Gene3D" id="3.40.50.2300">
    <property type="match status" value="1"/>
</dbReference>
<keyword evidence="2 5" id="KW-0238">DNA-binding</keyword>
<evidence type="ECO:0000256" key="1">
    <source>
        <dbReference type="ARBA" id="ARBA00023015"/>
    </source>
</evidence>
<dbReference type="PRINTS" id="PR00038">
    <property type="entry name" value="HTHLUXR"/>
</dbReference>
<comment type="caution">
    <text evidence="5">The sequence shown here is derived from an EMBL/GenBank/DDBJ whole genome shotgun (WGS) entry which is preliminary data.</text>
</comment>
<evidence type="ECO:0000256" key="3">
    <source>
        <dbReference type="ARBA" id="ARBA00023163"/>
    </source>
</evidence>
<evidence type="ECO:0000259" key="4">
    <source>
        <dbReference type="PROSITE" id="PS50043"/>
    </source>
</evidence>
<dbReference type="PANTHER" id="PTHR44688:SF16">
    <property type="entry name" value="DNA-BINDING TRANSCRIPTIONAL ACTIVATOR DEVR_DOSR"/>
    <property type="match status" value="1"/>
</dbReference>
<dbReference type="SUPFAM" id="SSF46894">
    <property type="entry name" value="C-terminal effector domain of the bipartite response regulators"/>
    <property type="match status" value="1"/>
</dbReference>
<dbReference type="InterPro" id="IPR016032">
    <property type="entry name" value="Sig_transdc_resp-reg_C-effctor"/>
</dbReference>
<keyword evidence="1" id="KW-0805">Transcription regulation</keyword>
<keyword evidence="6" id="KW-1185">Reference proteome</keyword>
<dbReference type="EMBL" id="JACHJV010000001">
    <property type="protein sequence ID" value="MBB4927253.1"/>
    <property type="molecule type" value="Genomic_DNA"/>
</dbReference>
<protein>
    <submittedName>
        <fullName evidence="5">DNA-binding NarL/FixJ family response regulator</fullName>
    </submittedName>
</protein>
<dbReference type="PANTHER" id="PTHR44688">
    <property type="entry name" value="DNA-BINDING TRANSCRIPTIONAL ACTIVATOR DEVR_DOSR"/>
    <property type="match status" value="1"/>
</dbReference>
<organism evidence="5 6">
    <name type="scientific">Kitasatospora kifunensis</name>
    <name type="common">Streptomyces kifunensis</name>
    <dbReference type="NCBI Taxonomy" id="58351"/>
    <lineage>
        <taxon>Bacteria</taxon>
        <taxon>Bacillati</taxon>
        <taxon>Actinomycetota</taxon>
        <taxon>Actinomycetes</taxon>
        <taxon>Kitasatosporales</taxon>
        <taxon>Streptomycetaceae</taxon>
        <taxon>Kitasatospora</taxon>
    </lineage>
</organism>
<dbReference type="RefSeq" id="WP_184941347.1">
    <property type="nucleotide sequence ID" value="NZ_JACHJV010000001.1"/>
</dbReference>
<evidence type="ECO:0000256" key="2">
    <source>
        <dbReference type="ARBA" id="ARBA00023125"/>
    </source>
</evidence>
<dbReference type="GO" id="GO:0006355">
    <property type="term" value="P:regulation of DNA-templated transcription"/>
    <property type="evidence" value="ECO:0007669"/>
    <property type="project" value="InterPro"/>
</dbReference>
<dbReference type="GO" id="GO:0003677">
    <property type="term" value="F:DNA binding"/>
    <property type="evidence" value="ECO:0007669"/>
    <property type="project" value="UniProtKB-KW"/>
</dbReference>
<reference evidence="5 6" key="1">
    <citation type="submission" date="2020-08" db="EMBL/GenBank/DDBJ databases">
        <title>Sequencing the genomes of 1000 actinobacteria strains.</title>
        <authorList>
            <person name="Klenk H.-P."/>
        </authorList>
    </citation>
    <scope>NUCLEOTIDE SEQUENCE [LARGE SCALE GENOMIC DNA]</scope>
    <source>
        <strain evidence="5 6">DSM 41654</strain>
    </source>
</reference>
<gene>
    <name evidence="5" type="ORF">FHR34_006246</name>
</gene>
<feature type="domain" description="HTH luxR-type" evidence="4">
    <location>
        <begin position="136"/>
        <end position="205"/>
    </location>
</feature>
<dbReference type="InterPro" id="IPR000792">
    <property type="entry name" value="Tscrpt_reg_LuxR_C"/>
</dbReference>
<dbReference type="Proteomes" id="UP000540506">
    <property type="component" value="Unassembled WGS sequence"/>
</dbReference>
<dbReference type="SMART" id="SM00421">
    <property type="entry name" value="HTH_LUXR"/>
    <property type="match status" value="1"/>
</dbReference>
<proteinExistence type="predicted"/>
<name>A0A7W7VYP0_KITKI</name>
<sequence length="207" mass="21723">MGEPVRVCIVALDPVLEAGTRSTLESNADVAVALPNETAGVAVVIVDRISHQVLDVVRATRNAPHRPEVVLVATDLAPVEAMHAIAAGARGLLRRSEASADRLARTVLAAAGGDCTVPPDLLDGLLEQGAGAQSTVTAPAPWGGSGLSERERAVLRLVAQGHETGEIARELCYSPRTVTTVVHDVTQRFQLRNRAHAVAYTLRAGLL</sequence>
<dbReference type="AlphaFoldDB" id="A0A7W7VYP0"/>
<accession>A0A7W7VYP0</accession>